<evidence type="ECO:0000256" key="4">
    <source>
        <dbReference type="ARBA" id="ARBA00023242"/>
    </source>
</evidence>
<keyword evidence="4" id="KW-0539">Nucleus</keyword>
<dbReference type="CDD" id="cd18942">
    <property type="entry name" value="bHLH_TS_OLIG1"/>
    <property type="match status" value="1"/>
</dbReference>
<dbReference type="FunCoup" id="G1U2I0">
    <property type="interactions" value="96"/>
</dbReference>
<dbReference type="GO" id="GO:0070888">
    <property type="term" value="F:E-box binding"/>
    <property type="evidence" value="ECO:0007669"/>
    <property type="project" value="TreeGrafter"/>
</dbReference>
<proteinExistence type="predicted"/>
<protein>
    <submittedName>
        <fullName evidence="7">Oligodendrocyte transcription factor 1</fullName>
    </submittedName>
</protein>
<dbReference type="InterPro" id="IPR036638">
    <property type="entry name" value="HLH_DNA-bd_sf"/>
</dbReference>
<keyword evidence="2" id="KW-0238">DNA-binding</keyword>
<dbReference type="OrthoDB" id="10011855at2759"/>
<dbReference type="InParanoid" id="G1U2I0"/>
<dbReference type="Proteomes" id="UP000001811">
    <property type="component" value="Chromosome 14"/>
</dbReference>
<dbReference type="AlphaFoldDB" id="G1U2I0"/>
<evidence type="ECO:0000256" key="1">
    <source>
        <dbReference type="ARBA" id="ARBA00023015"/>
    </source>
</evidence>
<keyword evidence="8" id="KW-1185">Reference proteome</keyword>
<accession>G1U2I0</accession>
<dbReference type="STRING" id="9986.ENSOCUP00000023579"/>
<dbReference type="InterPro" id="IPR050359">
    <property type="entry name" value="bHLH_transcription_factors"/>
</dbReference>
<dbReference type="GeneTree" id="ENSGT00940000162722"/>
<dbReference type="GO" id="GO:0005634">
    <property type="term" value="C:nucleus"/>
    <property type="evidence" value="ECO:0007669"/>
    <property type="project" value="TreeGrafter"/>
</dbReference>
<dbReference type="InterPro" id="IPR011598">
    <property type="entry name" value="bHLH_dom"/>
</dbReference>
<dbReference type="Ensembl" id="ENSOCUT00000031457.2">
    <property type="protein sequence ID" value="ENSOCUP00000023579.2"/>
    <property type="gene ID" value="ENSOCUG00000027389.2"/>
</dbReference>
<evidence type="ECO:0000313" key="8">
    <source>
        <dbReference type="Proteomes" id="UP000001811"/>
    </source>
</evidence>
<name>G1U2I0_RABIT</name>
<dbReference type="eggNOG" id="KOG3898">
    <property type="taxonomic scope" value="Eukaryota"/>
</dbReference>
<dbReference type="InterPro" id="IPR032657">
    <property type="entry name" value="Olig1_bHLH"/>
</dbReference>
<dbReference type="Bgee" id="ENSOCUG00000027389">
    <property type="expression patterns" value="Expressed in brain and 6 other cell types or tissues"/>
</dbReference>
<dbReference type="HOGENOM" id="CLU_060337_0_0_1"/>
<dbReference type="PANTHER" id="PTHR19290">
    <property type="entry name" value="BASIC HELIX-LOOP-HELIX PROTEIN NEUROGENIN-RELATED"/>
    <property type="match status" value="1"/>
</dbReference>
<reference evidence="7 8" key="1">
    <citation type="journal article" date="2011" name="Nature">
        <title>A high-resolution map of human evolutionary constraint using 29 mammals.</title>
        <authorList>
            <person name="Lindblad-Toh K."/>
            <person name="Garber M."/>
            <person name="Zuk O."/>
            <person name="Lin M.F."/>
            <person name="Parker B.J."/>
            <person name="Washietl S."/>
            <person name="Kheradpour P."/>
            <person name="Ernst J."/>
            <person name="Jordan G."/>
            <person name="Mauceli E."/>
            <person name="Ward L.D."/>
            <person name="Lowe C.B."/>
            <person name="Holloway A.K."/>
            <person name="Clamp M."/>
            <person name="Gnerre S."/>
            <person name="Alfoldi J."/>
            <person name="Beal K."/>
            <person name="Chang J."/>
            <person name="Clawson H."/>
            <person name="Cuff J."/>
            <person name="Di Palma F."/>
            <person name="Fitzgerald S."/>
            <person name="Flicek P."/>
            <person name="Guttman M."/>
            <person name="Hubisz M.J."/>
            <person name="Jaffe D.B."/>
            <person name="Jungreis I."/>
            <person name="Kent W.J."/>
            <person name="Kostka D."/>
            <person name="Lara M."/>
            <person name="Martins A.L."/>
            <person name="Massingham T."/>
            <person name="Moltke I."/>
            <person name="Raney B.J."/>
            <person name="Rasmussen M.D."/>
            <person name="Robinson J."/>
            <person name="Stark A."/>
            <person name="Vilella A.J."/>
            <person name="Wen J."/>
            <person name="Xie X."/>
            <person name="Zody M.C."/>
            <person name="Baldwin J."/>
            <person name="Bloom T."/>
            <person name="Chin C.W."/>
            <person name="Heiman D."/>
            <person name="Nicol R."/>
            <person name="Nusbaum C."/>
            <person name="Young S."/>
            <person name="Wilkinson J."/>
            <person name="Worley K.C."/>
            <person name="Kovar C.L."/>
            <person name="Muzny D.M."/>
            <person name="Gibbs R.A."/>
            <person name="Cree A."/>
            <person name="Dihn H.H."/>
            <person name="Fowler G."/>
            <person name="Jhangiani S."/>
            <person name="Joshi V."/>
            <person name="Lee S."/>
            <person name="Lewis L.R."/>
            <person name="Nazareth L.V."/>
            <person name="Okwuonu G."/>
            <person name="Santibanez J."/>
            <person name="Warren W.C."/>
            <person name="Mardis E.R."/>
            <person name="Weinstock G.M."/>
            <person name="Wilson R.K."/>
            <person name="Delehaunty K."/>
            <person name="Dooling D."/>
            <person name="Fronik C."/>
            <person name="Fulton L."/>
            <person name="Fulton B."/>
            <person name="Graves T."/>
            <person name="Minx P."/>
            <person name="Sodergren E."/>
            <person name="Birney E."/>
            <person name="Margulies E.H."/>
            <person name="Herrero J."/>
            <person name="Green E.D."/>
            <person name="Haussler D."/>
            <person name="Siepel A."/>
            <person name="Goldman N."/>
            <person name="Pollard K.S."/>
            <person name="Pedersen J.S."/>
            <person name="Lander E.S."/>
            <person name="Kellis M."/>
        </authorList>
    </citation>
    <scope>NUCLEOTIDE SEQUENCE [LARGE SCALE GENOMIC DNA]</scope>
    <source>
        <strain evidence="7 8">Thorbecke inbred</strain>
    </source>
</reference>
<keyword evidence="1" id="KW-0805">Transcription regulation</keyword>
<dbReference type="GO" id="GO:0007423">
    <property type="term" value="P:sensory organ development"/>
    <property type="evidence" value="ECO:0007669"/>
    <property type="project" value="TreeGrafter"/>
</dbReference>
<reference evidence="7" key="3">
    <citation type="submission" date="2025-09" db="UniProtKB">
        <authorList>
            <consortium name="Ensembl"/>
        </authorList>
    </citation>
    <scope>IDENTIFICATION</scope>
    <source>
        <strain evidence="7">Thorbecke</strain>
    </source>
</reference>
<dbReference type="SUPFAM" id="SSF47459">
    <property type="entry name" value="HLH, helix-loop-helix DNA-binding domain"/>
    <property type="match status" value="1"/>
</dbReference>
<dbReference type="SMR" id="G1U2I0"/>
<dbReference type="GO" id="GO:0061564">
    <property type="term" value="P:axon development"/>
    <property type="evidence" value="ECO:0007669"/>
    <property type="project" value="TreeGrafter"/>
</dbReference>
<dbReference type="GO" id="GO:0045944">
    <property type="term" value="P:positive regulation of transcription by RNA polymerase II"/>
    <property type="evidence" value="ECO:0007669"/>
    <property type="project" value="TreeGrafter"/>
</dbReference>
<feature type="region of interest" description="Disordered" evidence="5">
    <location>
        <begin position="1"/>
        <end position="107"/>
    </location>
</feature>
<evidence type="ECO:0000313" key="7">
    <source>
        <dbReference type="Ensembl" id="ENSOCUP00000023579.2"/>
    </source>
</evidence>
<evidence type="ECO:0000256" key="5">
    <source>
        <dbReference type="SAM" id="MobiDB-lite"/>
    </source>
</evidence>
<evidence type="ECO:0000256" key="3">
    <source>
        <dbReference type="ARBA" id="ARBA00023163"/>
    </source>
</evidence>
<dbReference type="PANTHER" id="PTHR19290:SF7">
    <property type="entry name" value="OLIGODENDROCYTE TRANSCRIPTION FACTOR 1"/>
    <property type="match status" value="1"/>
</dbReference>
<reference evidence="7" key="2">
    <citation type="submission" date="2025-08" db="UniProtKB">
        <authorList>
            <consortium name="Ensembl"/>
        </authorList>
    </citation>
    <scope>IDENTIFICATION</scope>
    <source>
        <strain evidence="7">Thorbecke</strain>
    </source>
</reference>
<dbReference type="PROSITE" id="PS50888">
    <property type="entry name" value="BHLH"/>
    <property type="match status" value="1"/>
</dbReference>
<dbReference type="EMBL" id="AAGW02017722">
    <property type="status" value="NOT_ANNOTATED_CDS"/>
    <property type="molecule type" value="Genomic_DNA"/>
</dbReference>
<dbReference type="GO" id="GO:0000981">
    <property type="term" value="F:DNA-binding transcription factor activity, RNA polymerase II-specific"/>
    <property type="evidence" value="ECO:0007669"/>
    <property type="project" value="TreeGrafter"/>
</dbReference>
<dbReference type="Gene3D" id="4.10.280.10">
    <property type="entry name" value="Helix-loop-helix DNA-binding domain"/>
    <property type="match status" value="1"/>
</dbReference>
<organism evidence="7 8">
    <name type="scientific">Oryctolagus cuniculus</name>
    <name type="common">Rabbit</name>
    <dbReference type="NCBI Taxonomy" id="9986"/>
    <lineage>
        <taxon>Eukaryota</taxon>
        <taxon>Metazoa</taxon>
        <taxon>Chordata</taxon>
        <taxon>Craniata</taxon>
        <taxon>Vertebrata</taxon>
        <taxon>Euteleostomi</taxon>
        <taxon>Mammalia</taxon>
        <taxon>Eutheria</taxon>
        <taxon>Euarchontoglires</taxon>
        <taxon>Glires</taxon>
        <taxon>Lagomorpha</taxon>
        <taxon>Leporidae</taxon>
        <taxon>Oryctolagus</taxon>
    </lineage>
</organism>
<evidence type="ECO:0000256" key="2">
    <source>
        <dbReference type="ARBA" id="ARBA00023125"/>
    </source>
</evidence>
<dbReference type="SMART" id="SM00353">
    <property type="entry name" value="HLH"/>
    <property type="match status" value="1"/>
</dbReference>
<dbReference type="GO" id="GO:0046983">
    <property type="term" value="F:protein dimerization activity"/>
    <property type="evidence" value="ECO:0007669"/>
    <property type="project" value="InterPro"/>
</dbReference>
<evidence type="ECO:0000259" key="6">
    <source>
        <dbReference type="PROSITE" id="PS50888"/>
    </source>
</evidence>
<keyword evidence="3" id="KW-0804">Transcription</keyword>
<sequence length="261" mass="26890">MCDADSQARVNAAPTTMLRPQRPGDAQPGTSLYELVGYRQPPSSSSSSSSSTTAPLLPKAAREKPEAPAEPPGTSLGSGAPAGARADAKEEQQQQLRRKINSRERKRMQDLNLAMDALREVILPYSAAHCQGAPGRKLSKIATLLLARNYILLLGSSLQELRRALGEGAGPAAPRLLLAGLPLLAAAPGSVLLAPGAVGPPDALRPAKYLSLALDEPPCGQFALPAGGAGGPGICTCAVCKFPHLVPAGLSLAAVQAQFSK</sequence>
<dbReference type="Pfam" id="PF00010">
    <property type="entry name" value="HLH"/>
    <property type="match status" value="1"/>
</dbReference>
<gene>
    <name evidence="7" type="primary">OLIG1</name>
</gene>
<feature type="domain" description="BHLH" evidence="6">
    <location>
        <begin position="95"/>
        <end position="154"/>
    </location>
</feature>
<dbReference type="FunFam" id="4.10.280.10:FF:000031">
    <property type="entry name" value="Oligodendrocyte transcription factor 3"/>
    <property type="match status" value="1"/>
</dbReference>